<dbReference type="KEGG" id="cok:COCCU_03835"/>
<evidence type="ECO:0000256" key="2">
    <source>
        <dbReference type="SAM" id="SignalP"/>
    </source>
</evidence>
<gene>
    <name evidence="3" type="ORF">COCCU_03835</name>
</gene>
<dbReference type="PROSITE" id="PS51257">
    <property type="entry name" value="PROKAR_LIPOPROTEIN"/>
    <property type="match status" value="1"/>
</dbReference>
<feature type="compositionally biased region" description="Low complexity" evidence="1">
    <location>
        <begin position="22"/>
        <end position="65"/>
    </location>
</feature>
<feature type="chain" id="PRO_5038678126" evidence="2">
    <location>
        <begin position="28"/>
        <end position="220"/>
    </location>
</feature>
<feature type="region of interest" description="Disordered" evidence="1">
    <location>
        <begin position="22"/>
        <end position="66"/>
    </location>
</feature>
<dbReference type="EMBL" id="CP046455">
    <property type="protein sequence ID" value="QGU06716.1"/>
    <property type="molecule type" value="Genomic_DNA"/>
</dbReference>
<protein>
    <submittedName>
        <fullName evidence="3">Uncharacterized protein</fullName>
    </submittedName>
</protein>
<feature type="signal peptide" evidence="2">
    <location>
        <begin position="1"/>
        <end position="27"/>
    </location>
</feature>
<dbReference type="Proteomes" id="UP000424462">
    <property type="component" value="Chromosome"/>
</dbReference>
<dbReference type="RefSeq" id="WP_231598851.1">
    <property type="nucleotide sequence ID" value="NZ_CP046455.1"/>
</dbReference>
<evidence type="ECO:0000256" key="1">
    <source>
        <dbReference type="SAM" id="MobiDB-lite"/>
    </source>
</evidence>
<proteinExistence type="predicted"/>
<name>A0A6B8W748_9CORY</name>
<sequence length="220" mass="22915" precursor="true">MLVKRLIPGVLIALALTLAGCSSNTSTETPTPEPVTSTTTAETSSTTATTTATSTAEHSSETTTEQAVAVNTPEPTADYVAPTEESSIYVVECLFGTPGPALWSDGSTAHSEDCYQQGIEGRGDYQCPATDAFVFDPADCTSANLGGEPSYDEMYPGGYPASQVPYADGGTCPAYLCGYGTDENGNRNPSSGEIQGHHGCQLGTITDPEYCARVAEIVER</sequence>
<keyword evidence="4" id="KW-1185">Reference proteome</keyword>
<evidence type="ECO:0000313" key="3">
    <source>
        <dbReference type="EMBL" id="QGU06716.1"/>
    </source>
</evidence>
<keyword evidence="2" id="KW-0732">Signal</keyword>
<reference evidence="3 4" key="1">
    <citation type="submission" date="2019-11" db="EMBL/GenBank/DDBJ databases">
        <title>Complete genome sequence of Corynebacterium kalinowskii 1959, a novel Corynebacterium species isolated from soil of a small paddock in Vilsendorf, Germany.</title>
        <authorList>
            <person name="Schaffert L."/>
            <person name="Ruwe M."/>
            <person name="Milse J."/>
            <person name="Hanuschka K."/>
            <person name="Ortseifen V."/>
            <person name="Droste J."/>
            <person name="Brandt D."/>
            <person name="Schlueter L."/>
            <person name="Kutter Y."/>
            <person name="Vinke S."/>
            <person name="Viehoefer P."/>
            <person name="Jacob L."/>
            <person name="Luebke N.-C."/>
            <person name="Schulte-Berndt E."/>
            <person name="Hain C."/>
            <person name="Linder M."/>
            <person name="Schmidt P."/>
            <person name="Wollenschlaeger L."/>
            <person name="Luttermann T."/>
            <person name="Thieme E."/>
            <person name="Hassa J."/>
            <person name="Haak M."/>
            <person name="Wittchen M."/>
            <person name="Mentz A."/>
            <person name="Persicke M."/>
            <person name="Busche T."/>
            <person name="Ruckert C."/>
        </authorList>
    </citation>
    <scope>NUCLEOTIDE SEQUENCE [LARGE SCALE GENOMIC DNA]</scope>
    <source>
        <strain evidence="3 4">2039</strain>
    </source>
</reference>
<dbReference type="AlphaFoldDB" id="A0A6B8W748"/>
<accession>A0A6B8W748</accession>
<evidence type="ECO:0000313" key="4">
    <source>
        <dbReference type="Proteomes" id="UP000424462"/>
    </source>
</evidence>
<organism evidence="3 4">
    <name type="scientific">Corynebacterium occultum</name>
    <dbReference type="NCBI Taxonomy" id="2675219"/>
    <lineage>
        <taxon>Bacteria</taxon>
        <taxon>Bacillati</taxon>
        <taxon>Actinomycetota</taxon>
        <taxon>Actinomycetes</taxon>
        <taxon>Mycobacteriales</taxon>
        <taxon>Corynebacteriaceae</taxon>
        <taxon>Corynebacterium</taxon>
    </lineage>
</organism>